<dbReference type="GO" id="GO:0004674">
    <property type="term" value="F:protein serine/threonine kinase activity"/>
    <property type="evidence" value="ECO:0007669"/>
    <property type="project" value="UniProtKB-KW"/>
</dbReference>
<keyword evidence="2" id="KW-0418">Kinase</keyword>
<dbReference type="Gene3D" id="1.25.40.10">
    <property type="entry name" value="Tetratricopeptide repeat domain"/>
    <property type="match status" value="1"/>
</dbReference>
<dbReference type="GO" id="GO:0006355">
    <property type="term" value="P:regulation of DNA-templated transcription"/>
    <property type="evidence" value="ECO:0007669"/>
    <property type="project" value="InterPro"/>
</dbReference>
<dbReference type="PRINTS" id="PR00038">
    <property type="entry name" value="HTHLUXR"/>
</dbReference>
<dbReference type="GO" id="GO:0003677">
    <property type="term" value="F:DNA binding"/>
    <property type="evidence" value="ECO:0007669"/>
    <property type="project" value="InterPro"/>
</dbReference>
<dbReference type="SUPFAM" id="SSF52540">
    <property type="entry name" value="P-loop containing nucleoside triphosphate hydrolases"/>
    <property type="match status" value="1"/>
</dbReference>
<comment type="caution">
    <text evidence="2">The sequence shown here is derived from an EMBL/GenBank/DDBJ whole genome shotgun (WGS) entry which is preliminary data.</text>
</comment>
<name>A0A543C065_9ACTN</name>
<dbReference type="Gene3D" id="1.10.10.10">
    <property type="entry name" value="Winged helix-like DNA-binding domain superfamily/Winged helix DNA-binding domain"/>
    <property type="match status" value="1"/>
</dbReference>
<dbReference type="PROSITE" id="PS50043">
    <property type="entry name" value="HTH_LUXR_2"/>
    <property type="match status" value="1"/>
</dbReference>
<dbReference type="SUPFAM" id="SSF48452">
    <property type="entry name" value="TPR-like"/>
    <property type="match status" value="2"/>
</dbReference>
<dbReference type="CDD" id="cd06170">
    <property type="entry name" value="LuxR_C_like"/>
    <property type="match status" value="1"/>
</dbReference>
<reference evidence="2 3" key="1">
    <citation type="submission" date="2019-06" db="EMBL/GenBank/DDBJ databases">
        <title>Sequencing the genomes of 1000 actinobacteria strains.</title>
        <authorList>
            <person name="Klenk H.-P."/>
        </authorList>
    </citation>
    <scope>NUCLEOTIDE SEQUENCE [LARGE SCALE GENOMIC DNA]</scope>
    <source>
        <strain evidence="2 3">DSM 102200</strain>
    </source>
</reference>
<dbReference type="InterPro" id="IPR058852">
    <property type="entry name" value="HTH_77"/>
</dbReference>
<dbReference type="PANTHER" id="PTHR47691:SF3">
    <property type="entry name" value="HTH-TYPE TRANSCRIPTIONAL REGULATOR RV0890C-RELATED"/>
    <property type="match status" value="1"/>
</dbReference>
<dbReference type="SUPFAM" id="SSF46894">
    <property type="entry name" value="C-terminal effector domain of the bipartite response regulators"/>
    <property type="match status" value="1"/>
</dbReference>
<protein>
    <submittedName>
        <fullName evidence="2">Non-specific serine/threonine protein kinase</fullName>
    </submittedName>
</protein>
<dbReference type="EMBL" id="VFOZ01000002">
    <property type="protein sequence ID" value="TQL90448.1"/>
    <property type="molecule type" value="Genomic_DNA"/>
</dbReference>
<keyword evidence="3" id="KW-1185">Reference proteome</keyword>
<feature type="domain" description="HTH luxR-type" evidence="1">
    <location>
        <begin position="709"/>
        <end position="774"/>
    </location>
</feature>
<dbReference type="SMART" id="SM00421">
    <property type="entry name" value="HTH_LUXR"/>
    <property type="match status" value="1"/>
</dbReference>
<dbReference type="Pfam" id="PF25872">
    <property type="entry name" value="HTH_77"/>
    <property type="match status" value="1"/>
</dbReference>
<dbReference type="GO" id="GO:0043531">
    <property type="term" value="F:ADP binding"/>
    <property type="evidence" value="ECO:0007669"/>
    <property type="project" value="InterPro"/>
</dbReference>
<sequence>MKTTMDERDREIGRLPEDLTTFVGRRQAAAEARRLLTESRLVTLTGVGGVGKTRLALHVARQVRRSFRNGVWLVELADLEDPSLVPAAVAATIRLPDASGRTPTAVLVDYLADKQFLLVLDNCEHLLPSCARMAREILAAAPGLRILATSREPLTVRGGQTLSVAPLTVPNDKAAVATGAREEYASLRLFQDRASAVAPGFVVNSANASIVSAVCRRLDGLPLAIELAAAWMRVLSPEQLLARLEDRFRLLRRTEYGRPERHHTLRATVEWSFGLCSEAERLLWSRLSVFAGEFDLEAAEAVGAGGELDVINGLGSLVDRSILVRSEDGPRARYRMLEIIRQFGSERLAATGEAPRVRRAHRDHYLREAVRAEADWSGPRQGEWGRRLAAERGNLWAALDYSLGQASEVRTGLRMAGTLWPYWVGCGLVRDGAHWLGRALALDTEPSRERVRALWVNGWIASLRGEAAASLAMLREARDQATTLGEEIELTYALQFLATAEMFAGNLALAVPMLDEALARHRTSPRWTVPALAVFSLRARPAVLMGDNDTAFALLTECLSICEALDERWIRSWAEWNLGGAYWMTGEMDASAAHLRASLRLRQDVGDRLGIPCCVEMLGWVAHATGRSRRAAVLLGAADAGWELIGRPLFSFESLLAPHERCRAECREVLGDAEYRAAREEGVRMSQRELVAYALGEEPPRPEPGVLSTEIAAQALTKREREVAAMVARGMTDREIAAGLVIAQRTAEGHVAHILTKLGFTSRTQIAAWMARRPRR</sequence>
<keyword evidence="2" id="KW-0723">Serine/threonine-protein kinase</keyword>
<dbReference type="PRINTS" id="PR00364">
    <property type="entry name" value="DISEASERSIST"/>
</dbReference>
<accession>A0A543C065</accession>
<dbReference type="Proteomes" id="UP000316096">
    <property type="component" value="Unassembled WGS sequence"/>
</dbReference>
<organism evidence="2 3">
    <name type="scientific">Actinoallomurus bryophytorum</name>
    <dbReference type="NCBI Taxonomy" id="1490222"/>
    <lineage>
        <taxon>Bacteria</taxon>
        <taxon>Bacillati</taxon>
        <taxon>Actinomycetota</taxon>
        <taxon>Actinomycetes</taxon>
        <taxon>Streptosporangiales</taxon>
        <taxon>Thermomonosporaceae</taxon>
        <taxon>Actinoallomurus</taxon>
    </lineage>
</organism>
<dbReference type="InterPro" id="IPR016032">
    <property type="entry name" value="Sig_transdc_resp-reg_C-effctor"/>
</dbReference>
<gene>
    <name evidence="2" type="ORF">FB559_7752</name>
</gene>
<dbReference type="Gene3D" id="3.40.50.300">
    <property type="entry name" value="P-loop containing nucleotide triphosphate hydrolases"/>
    <property type="match status" value="1"/>
</dbReference>
<dbReference type="AlphaFoldDB" id="A0A543C065"/>
<dbReference type="Pfam" id="PF00196">
    <property type="entry name" value="GerE"/>
    <property type="match status" value="1"/>
</dbReference>
<proteinExistence type="predicted"/>
<dbReference type="PANTHER" id="PTHR47691">
    <property type="entry name" value="REGULATOR-RELATED"/>
    <property type="match status" value="1"/>
</dbReference>
<evidence type="ECO:0000313" key="2">
    <source>
        <dbReference type="EMBL" id="TQL90448.1"/>
    </source>
</evidence>
<dbReference type="InterPro" id="IPR000792">
    <property type="entry name" value="Tscrpt_reg_LuxR_C"/>
</dbReference>
<keyword evidence="2" id="KW-0808">Transferase</keyword>
<dbReference type="InterPro" id="IPR027417">
    <property type="entry name" value="P-loop_NTPase"/>
</dbReference>
<evidence type="ECO:0000259" key="1">
    <source>
        <dbReference type="PROSITE" id="PS50043"/>
    </source>
</evidence>
<dbReference type="InterPro" id="IPR036388">
    <property type="entry name" value="WH-like_DNA-bd_sf"/>
</dbReference>
<evidence type="ECO:0000313" key="3">
    <source>
        <dbReference type="Proteomes" id="UP000316096"/>
    </source>
</evidence>
<dbReference type="RefSeq" id="WP_221640636.1">
    <property type="nucleotide sequence ID" value="NZ_VFOZ01000002.1"/>
</dbReference>
<dbReference type="InterPro" id="IPR011990">
    <property type="entry name" value="TPR-like_helical_dom_sf"/>
</dbReference>